<evidence type="ECO:0000256" key="1">
    <source>
        <dbReference type="ARBA" id="ARBA00008889"/>
    </source>
</evidence>
<feature type="domain" description="Large ribosomal subunit protein uL10-like insertion" evidence="2">
    <location>
        <begin position="125"/>
        <end position="193"/>
    </location>
</feature>
<dbReference type="Pfam" id="PF00466">
    <property type="entry name" value="Ribosomal_L10"/>
    <property type="match status" value="1"/>
</dbReference>
<dbReference type="InterPro" id="IPR051742">
    <property type="entry name" value="Ribosome_Assembly_uL10"/>
</dbReference>
<organism evidence="3">
    <name type="scientific">Spumella elongata</name>
    <dbReference type="NCBI Taxonomy" id="89044"/>
    <lineage>
        <taxon>Eukaryota</taxon>
        <taxon>Sar</taxon>
        <taxon>Stramenopiles</taxon>
        <taxon>Ochrophyta</taxon>
        <taxon>Chrysophyceae</taxon>
        <taxon>Chromulinales</taxon>
        <taxon>Chromulinaceae</taxon>
        <taxon>Spumella</taxon>
    </lineage>
</organism>
<dbReference type="InterPro" id="IPR001790">
    <property type="entry name" value="Ribosomal_uL10"/>
</dbReference>
<comment type="similarity">
    <text evidence="1">Belongs to the universal ribosomal protein uL10 family.</text>
</comment>
<dbReference type="AlphaFoldDB" id="A0A7S3H0N5"/>
<dbReference type="GO" id="GO:0003723">
    <property type="term" value="F:RNA binding"/>
    <property type="evidence" value="ECO:0007669"/>
    <property type="project" value="TreeGrafter"/>
</dbReference>
<dbReference type="Gene3D" id="3.90.105.20">
    <property type="match status" value="1"/>
</dbReference>
<dbReference type="Gene3D" id="3.30.70.1730">
    <property type="match status" value="1"/>
</dbReference>
<protein>
    <recommendedName>
        <fullName evidence="2">Large ribosomal subunit protein uL10-like insertion domain-containing protein</fullName>
    </recommendedName>
</protein>
<dbReference type="Pfam" id="PF17777">
    <property type="entry name" value="RL10P_insert"/>
    <property type="match status" value="1"/>
</dbReference>
<dbReference type="PANTHER" id="PTHR45841:SF1">
    <property type="entry name" value="MRNA TURNOVER PROTEIN 4 HOMOLOG"/>
    <property type="match status" value="1"/>
</dbReference>
<evidence type="ECO:0000313" key="3">
    <source>
        <dbReference type="EMBL" id="CAE0281901.1"/>
    </source>
</evidence>
<evidence type="ECO:0000259" key="2">
    <source>
        <dbReference type="Pfam" id="PF17777"/>
    </source>
</evidence>
<name>A0A7S3H0N5_9STRA</name>
<dbReference type="InterPro" id="IPR043164">
    <property type="entry name" value="Ribosomal_uL10-like_insert_sf"/>
</dbReference>
<dbReference type="FunFam" id="3.30.70.1730:FF:000005">
    <property type="entry name" value="Ribosome assembly factor mrt4"/>
    <property type="match status" value="1"/>
</dbReference>
<accession>A0A7S3H0N5</accession>
<dbReference type="PANTHER" id="PTHR45841">
    <property type="entry name" value="MRNA TURNOVER PROTEIN 4 MRTO4"/>
    <property type="match status" value="1"/>
</dbReference>
<dbReference type="GO" id="GO:0042273">
    <property type="term" value="P:ribosomal large subunit biogenesis"/>
    <property type="evidence" value="ECO:0007669"/>
    <property type="project" value="TreeGrafter"/>
</dbReference>
<proteinExistence type="inferred from homology"/>
<dbReference type="EMBL" id="HBIC01021492">
    <property type="protein sequence ID" value="CAE0281901.1"/>
    <property type="molecule type" value="Transcribed_RNA"/>
</dbReference>
<dbReference type="SUPFAM" id="SSF160369">
    <property type="entry name" value="Ribosomal protein L10-like"/>
    <property type="match status" value="1"/>
</dbReference>
<dbReference type="GO" id="GO:0030687">
    <property type="term" value="C:preribosome, large subunit precursor"/>
    <property type="evidence" value="ECO:0007669"/>
    <property type="project" value="TreeGrafter"/>
</dbReference>
<sequence>MARSKRNKIVSLTKTDAKGKDLKKKLVEVLRSAVDEYKGLYVLNFENMRAAKFREIRMDWKESKIFMGKNSIAQIALGRNPEEEYKDNLRHISKKLEGSVGLLFTNRKKDEVLKYFKNYAAADFAKAGAIPTEEIVLQPGVLDFPVTMLDTLRKLGMVVEVDDGTVVLRSPITISSVGVPLTPEQAKILVKLDTRTIDFKVKVEASWENGKFKEY</sequence>
<dbReference type="InterPro" id="IPR043141">
    <property type="entry name" value="Ribosomal_uL10-like_sf"/>
</dbReference>
<reference evidence="3" key="1">
    <citation type="submission" date="2021-01" db="EMBL/GenBank/DDBJ databases">
        <authorList>
            <person name="Corre E."/>
            <person name="Pelletier E."/>
            <person name="Niang G."/>
            <person name="Scheremetjew M."/>
            <person name="Finn R."/>
            <person name="Kale V."/>
            <person name="Holt S."/>
            <person name="Cochrane G."/>
            <person name="Meng A."/>
            <person name="Brown T."/>
            <person name="Cohen L."/>
        </authorList>
    </citation>
    <scope>NUCLEOTIDE SEQUENCE</scope>
    <source>
        <strain evidence="3">CCAP 955/1</strain>
    </source>
</reference>
<dbReference type="GO" id="GO:0005730">
    <property type="term" value="C:nucleolus"/>
    <property type="evidence" value="ECO:0007669"/>
    <property type="project" value="TreeGrafter"/>
</dbReference>
<gene>
    <name evidence="3" type="ORF">SELO1098_LOCUS10735</name>
</gene>
<dbReference type="GO" id="GO:0000956">
    <property type="term" value="P:nuclear-transcribed mRNA catabolic process"/>
    <property type="evidence" value="ECO:0007669"/>
    <property type="project" value="TreeGrafter"/>
</dbReference>
<dbReference type="InterPro" id="IPR040637">
    <property type="entry name" value="Ribosomal_uL10-like_insert"/>
</dbReference>
<dbReference type="GO" id="GO:0006364">
    <property type="term" value="P:rRNA processing"/>
    <property type="evidence" value="ECO:0007669"/>
    <property type="project" value="TreeGrafter"/>
</dbReference>